<dbReference type="InterPro" id="IPR022484">
    <property type="entry name" value="PEP-CTERM/exosrtase_acylTfrase"/>
</dbReference>
<dbReference type="Pfam" id="PF13444">
    <property type="entry name" value="Acetyltransf_5"/>
    <property type="match status" value="1"/>
</dbReference>
<dbReference type="KEGG" id="pbr:PB2503_13389"/>
<sequence>MTGQANSPLKTGHSTGFMMRSHGSVDKHFDLELKYSSDRDHVLQCQRLRYKVYCVERGWYDEVTFEDGREHDEFDDRSVHALITRLRTGEGVGVVRMILPENNGNGPNLPIQEIDPSPLSLISNHVDFDRMAEISRFAITRDYLKAQVGQSIGQKRQGFSHLSLGLLRAVVLMSRDNNIRYLCATMEYTLLTLFARVGIRFIPLGEPRSYHGIRQPCYCDLNQVKDEMRMLAPEFFSQVFDSNDPF</sequence>
<dbReference type="eggNOG" id="COG3916">
    <property type="taxonomic scope" value="Bacteria"/>
</dbReference>
<keyword evidence="2" id="KW-1185">Reference proteome</keyword>
<dbReference type="STRING" id="314260.PB2503_13389"/>
<proteinExistence type="predicted"/>
<evidence type="ECO:0008006" key="3">
    <source>
        <dbReference type="Google" id="ProtNLM"/>
    </source>
</evidence>
<organism evidence="1 2">
    <name type="scientific">Parvularcula bermudensis (strain ATCC BAA-594 / HTCC2503 / KCTC 12087)</name>
    <dbReference type="NCBI Taxonomy" id="314260"/>
    <lineage>
        <taxon>Bacteria</taxon>
        <taxon>Pseudomonadati</taxon>
        <taxon>Pseudomonadota</taxon>
        <taxon>Alphaproteobacteria</taxon>
        <taxon>Parvularculales</taxon>
        <taxon>Parvularculaceae</taxon>
        <taxon>Parvularcula</taxon>
    </lineage>
</organism>
<gene>
    <name evidence="1" type="ordered locus">PB2503_13389</name>
</gene>
<reference evidence="1 2" key="2">
    <citation type="journal article" date="2011" name="J. Bacteriol.">
        <title>Complete genome sequence of strain HTCC2503T of Parvularcula bermudensis, the type species of the order "Parvularculales" in the class Alphaproteobacteria.</title>
        <authorList>
            <person name="Oh H.M."/>
            <person name="Kang I."/>
            <person name="Vergin K.L."/>
            <person name="Kang D."/>
            <person name="Rhee K.H."/>
            <person name="Giovannoni S.J."/>
            <person name="Cho J.C."/>
        </authorList>
    </citation>
    <scope>NUCLEOTIDE SEQUENCE [LARGE SCALE GENOMIC DNA]</scope>
    <source>
        <strain evidence="2">ATCC BAA-594 / HTCC2503 / KCTC 12087</strain>
    </source>
</reference>
<dbReference type="NCBIfam" id="TIGR03694">
    <property type="entry name" value="exosort_acyl"/>
    <property type="match status" value="1"/>
</dbReference>
<evidence type="ECO:0000313" key="2">
    <source>
        <dbReference type="Proteomes" id="UP000001302"/>
    </source>
</evidence>
<dbReference type="OrthoDB" id="9796171at2"/>
<dbReference type="RefSeq" id="WP_013301689.1">
    <property type="nucleotide sequence ID" value="NC_014414.1"/>
</dbReference>
<dbReference type="SUPFAM" id="SSF55729">
    <property type="entry name" value="Acyl-CoA N-acyltransferases (Nat)"/>
    <property type="match status" value="1"/>
</dbReference>
<reference evidence="2" key="1">
    <citation type="submission" date="2010-08" db="EMBL/GenBank/DDBJ databases">
        <title>Genome sequence of Parvularcula bermudensis HTCC2503.</title>
        <authorList>
            <person name="Kang D.-M."/>
            <person name="Oh H.-M."/>
            <person name="Cho J.-C."/>
        </authorList>
    </citation>
    <scope>NUCLEOTIDE SEQUENCE [LARGE SCALE GENOMIC DNA]</scope>
    <source>
        <strain evidence="2">ATCC BAA-594 / HTCC2503 / KCTC 12087</strain>
    </source>
</reference>
<accession>E0TGV6</accession>
<name>E0TGV6_PARBH</name>
<protein>
    <recommendedName>
        <fullName evidence="3">PEP-CTERM/exosortase system-associated acyltransferase</fullName>
    </recommendedName>
</protein>
<dbReference type="AlphaFoldDB" id="E0TGV6"/>
<dbReference type="InterPro" id="IPR016181">
    <property type="entry name" value="Acyl_CoA_acyltransferase"/>
</dbReference>
<dbReference type="HOGENOM" id="CLU_072758_0_0_5"/>
<dbReference type="Proteomes" id="UP000001302">
    <property type="component" value="Chromosome"/>
</dbReference>
<evidence type="ECO:0000313" key="1">
    <source>
        <dbReference type="EMBL" id="ADM10715.1"/>
    </source>
</evidence>
<dbReference type="EMBL" id="CP002156">
    <property type="protein sequence ID" value="ADM10715.1"/>
    <property type="molecule type" value="Genomic_DNA"/>
</dbReference>
<dbReference type="Gene3D" id="3.40.630.30">
    <property type="match status" value="1"/>
</dbReference>